<feature type="domain" description="UBC core" evidence="15">
    <location>
        <begin position="4"/>
        <end position="161"/>
    </location>
</feature>
<evidence type="ECO:0000256" key="7">
    <source>
        <dbReference type="ARBA" id="ARBA00022741"/>
    </source>
</evidence>
<accession>A0A9W9R7E2</accession>
<dbReference type="GO" id="GO:0005634">
    <property type="term" value="C:nucleus"/>
    <property type="evidence" value="ECO:0007669"/>
    <property type="project" value="UniProtKB-SubCell"/>
</dbReference>
<keyword evidence="9" id="KW-0067">ATP-binding</keyword>
<keyword evidence="10" id="KW-0539">Nucleus</keyword>
<evidence type="ECO:0000259" key="15">
    <source>
        <dbReference type="PROSITE" id="PS50127"/>
    </source>
</evidence>
<dbReference type="RefSeq" id="XP_056548989.1">
    <property type="nucleotide sequence ID" value="XM_056705091.1"/>
</dbReference>
<dbReference type="Pfam" id="PF00179">
    <property type="entry name" value="UQ_con"/>
    <property type="match status" value="2"/>
</dbReference>
<dbReference type="EC" id="2.3.2.23" evidence="3"/>
<evidence type="ECO:0000313" key="16">
    <source>
        <dbReference type="EMBL" id="KAJ5354966.1"/>
    </source>
</evidence>
<reference evidence="16" key="1">
    <citation type="submission" date="2022-11" db="EMBL/GenBank/DDBJ databases">
        <authorList>
            <person name="Petersen C."/>
        </authorList>
    </citation>
    <scope>NUCLEOTIDE SEQUENCE</scope>
    <source>
        <strain evidence="16">IBT 29864</strain>
    </source>
</reference>
<dbReference type="InterPro" id="IPR016135">
    <property type="entry name" value="UBQ-conjugating_enzyme/RWD"/>
</dbReference>
<organism evidence="16 17">
    <name type="scientific">Penicillium cataractarum</name>
    <dbReference type="NCBI Taxonomy" id="2100454"/>
    <lineage>
        <taxon>Eukaryota</taxon>
        <taxon>Fungi</taxon>
        <taxon>Dikarya</taxon>
        <taxon>Ascomycota</taxon>
        <taxon>Pezizomycotina</taxon>
        <taxon>Eurotiomycetes</taxon>
        <taxon>Eurotiomycetidae</taxon>
        <taxon>Eurotiales</taxon>
        <taxon>Aspergillaceae</taxon>
        <taxon>Penicillium</taxon>
    </lineage>
</organism>
<keyword evidence="7" id="KW-0547">Nucleotide-binding</keyword>
<keyword evidence="5" id="KW-0808">Transferase</keyword>
<dbReference type="CDD" id="cd00195">
    <property type="entry name" value="UBCc_UEV"/>
    <property type="match status" value="1"/>
</dbReference>
<dbReference type="GO" id="GO:0043066">
    <property type="term" value="P:negative regulation of apoptotic process"/>
    <property type="evidence" value="ECO:0007669"/>
    <property type="project" value="TreeGrafter"/>
</dbReference>
<keyword evidence="17" id="KW-1185">Reference proteome</keyword>
<protein>
    <recommendedName>
        <fullName evidence="11">Ubiquitin-conjugating enzyme E2 Z</fullName>
        <ecNumber evidence="3">2.3.2.23</ecNumber>
    </recommendedName>
    <alternativeName>
        <fullName evidence="12">E2 ubiquitin-conjugating enzyme Z</fullName>
    </alternativeName>
    <alternativeName>
        <fullName evidence="14">Ubiquitin carrier protein Z</fullName>
    </alternativeName>
    <alternativeName>
        <fullName evidence="13">Ubiquitin-protein ligase Z</fullName>
    </alternativeName>
</protein>
<dbReference type="PROSITE" id="PS50127">
    <property type="entry name" value="UBC_2"/>
    <property type="match status" value="2"/>
</dbReference>
<dbReference type="EMBL" id="JAPZBS010000010">
    <property type="protein sequence ID" value="KAJ5354966.1"/>
    <property type="molecule type" value="Genomic_DNA"/>
</dbReference>
<evidence type="ECO:0000256" key="5">
    <source>
        <dbReference type="ARBA" id="ARBA00022679"/>
    </source>
</evidence>
<name>A0A9W9R7E2_9EURO</name>
<dbReference type="OrthoDB" id="1926878at2759"/>
<evidence type="ECO:0000256" key="3">
    <source>
        <dbReference type="ARBA" id="ARBA00012486"/>
    </source>
</evidence>
<evidence type="ECO:0000256" key="12">
    <source>
        <dbReference type="ARBA" id="ARBA00041798"/>
    </source>
</evidence>
<dbReference type="Proteomes" id="UP001147782">
    <property type="component" value="Unassembled WGS sequence"/>
</dbReference>
<reference evidence="16" key="2">
    <citation type="journal article" date="2023" name="IMA Fungus">
        <title>Comparative genomic study of the Penicillium genus elucidates a diverse pangenome and 15 lateral gene transfer events.</title>
        <authorList>
            <person name="Petersen C."/>
            <person name="Sorensen T."/>
            <person name="Nielsen M.R."/>
            <person name="Sondergaard T.E."/>
            <person name="Sorensen J.L."/>
            <person name="Fitzpatrick D.A."/>
            <person name="Frisvad J.C."/>
            <person name="Nielsen K.L."/>
        </authorList>
    </citation>
    <scope>NUCLEOTIDE SEQUENCE</scope>
    <source>
        <strain evidence="16">IBT 29864</strain>
    </source>
</reference>
<keyword evidence="6" id="KW-0053">Apoptosis</keyword>
<dbReference type="CDD" id="cd23809">
    <property type="entry name" value="UBCc_UBE2Z"/>
    <property type="match status" value="1"/>
</dbReference>
<evidence type="ECO:0000256" key="2">
    <source>
        <dbReference type="ARBA" id="ARBA00004496"/>
    </source>
</evidence>
<dbReference type="GO" id="GO:0004869">
    <property type="term" value="F:cysteine-type endopeptidase inhibitor activity"/>
    <property type="evidence" value="ECO:0007669"/>
    <property type="project" value="TreeGrafter"/>
</dbReference>
<dbReference type="Gene3D" id="3.10.110.10">
    <property type="entry name" value="Ubiquitin Conjugating Enzyme"/>
    <property type="match status" value="2"/>
</dbReference>
<evidence type="ECO:0000256" key="11">
    <source>
        <dbReference type="ARBA" id="ARBA00039894"/>
    </source>
</evidence>
<dbReference type="InterPro" id="IPR000608">
    <property type="entry name" value="UBC"/>
</dbReference>
<dbReference type="PANTHER" id="PTHR46116:SF26">
    <property type="entry name" value="UBIQUITIN-CONJUGATING ENZYME E2 Z"/>
    <property type="match status" value="1"/>
</dbReference>
<dbReference type="AlphaFoldDB" id="A0A9W9R7E2"/>
<dbReference type="GO" id="GO:0061631">
    <property type="term" value="F:ubiquitin conjugating enzyme activity"/>
    <property type="evidence" value="ECO:0007669"/>
    <property type="project" value="UniProtKB-EC"/>
</dbReference>
<evidence type="ECO:0000256" key="1">
    <source>
        <dbReference type="ARBA" id="ARBA00004123"/>
    </source>
</evidence>
<evidence type="ECO:0000256" key="13">
    <source>
        <dbReference type="ARBA" id="ARBA00042316"/>
    </source>
</evidence>
<keyword evidence="8" id="KW-0833">Ubl conjugation pathway</keyword>
<gene>
    <name evidence="16" type="ORF">N7496_012178</name>
</gene>
<evidence type="ECO:0000313" key="17">
    <source>
        <dbReference type="Proteomes" id="UP001147782"/>
    </source>
</evidence>
<dbReference type="SUPFAM" id="SSF54495">
    <property type="entry name" value="UBC-like"/>
    <property type="match status" value="2"/>
</dbReference>
<evidence type="ECO:0000256" key="9">
    <source>
        <dbReference type="ARBA" id="ARBA00022840"/>
    </source>
</evidence>
<keyword evidence="4" id="KW-0963">Cytoplasm</keyword>
<sequence length="443" mass="50672">MVDQCALRVMRELRQFARSDDLAIDISYKEQNTRELNALIIGPPDTPYAQGFYQFLIRIPPEYPEKPPTVTLQTTNNGRTRFGPNLYASGKVCLSILGTWSGESNEQWSPVLGLETVLRSIQSLLAAKPYNLEPGFENDDDEEQSELYNAKIHHENLRLTVIVPLEKAFDIKTTQPSTRPGQGVYLGAGIYQSNSSVPEAPFHPFLDTYKRRFLWYLESYKMAIEHGLNDKKARARHSFPLMAFECADNIMGGSWDYEDMKKRLAVLELRIMEETKKWPVQGKDMDQKDHPLAASLRAQSQQITRQLTQRTEGMVVLELVDDNPFLWRLIYHGRPMTQYDGGVLKINIFISPNHPAEQPRVILETPLYHVRVSPQNVLIYLPLQADEMSRHVDGIISSLEEDKPPVNPLMTVNPEASALCWGSKEEQRQYSRKLRRSVAATLE</sequence>
<feature type="domain" description="UBC core" evidence="15">
    <location>
        <begin position="293"/>
        <end position="443"/>
    </location>
</feature>
<proteinExistence type="predicted"/>
<dbReference type="GO" id="GO:0005737">
    <property type="term" value="C:cytoplasm"/>
    <property type="evidence" value="ECO:0007669"/>
    <property type="project" value="UniProtKB-SubCell"/>
</dbReference>
<comment type="subcellular location">
    <subcellularLocation>
        <location evidence="2">Cytoplasm</location>
    </subcellularLocation>
    <subcellularLocation>
        <location evidence="1">Nucleus</location>
    </subcellularLocation>
</comment>
<dbReference type="PANTHER" id="PTHR46116">
    <property type="entry name" value="(E3-INDEPENDENT) E2 UBIQUITIN-CONJUGATING ENZYME"/>
    <property type="match status" value="1"/>
</dbReference>
<evidence type="ECO:0000256" key="10">
    <source>
        <dbReference type="ARBA" id="ARBA00023242"/>
    </source>
</evidence>
<dbReference type="GeneID" id="81444270"/>
<dbReference type="SMART" id="SM00212">
    <property type="entry name" value="UBCc"/>
    <property type="match status" value="1"/>
</dbReference>
<evidence type="ECO:0000256" key="4">
    <source>
        <dbReference type="ARBA" id="ARBA00022490"/>
    </source>
</evidence>
<dbReference type="GO" id="GO:0006915">
    <property type="term" value="P:apoptotic process"/>
    <property type="evidence" value="ECO:0007669"/>
    <property type="project" value="UniProtKB-KW"/>
</dbReference>
<evidence type="ECO:0000256" key="8">
    <source>
        <dbReference type="ARBA" id="ARBA00022786"/>
    </source>
</evidence>
<dbReference type="GO" id="GO:0005524">
    <property type="term" value="F:ATP binding"/>
    <property type="evidence" value="ECO:0007669"/>
    <property type="project" value="UniProtKB-KW"/>
</dbReference>
<evidence type="ECO:0000256" key="14">
    <source>
        <dbReference type="ARBA" id="ARBA00042401"/>
    </source>
</evidence>
<evidence type="ECO:0000256" key="6">
    <source>
        <dbReference type="ARBA" id="ARBA00022703"/>
    </source>
</evidence>
<comment type="caution">
    <text evidence="16">The sequence shown here is derived from an EMBL/GenBank/DDBJ whole genome shotgun (WGS) entry which is preliminary data.</text>
</comment>